<evidence type="ECO:0000256" key="3">
    <source>
        <dbReference type="ARBA" id="ARBA00022605"/>
    </source>
</evidence>
<evidence type="ECO:0000256" key="6">
    <source>
        <dbReference type="ARBA" id="ARBA00023002"/>
    </source>
</evidence>
<dbReference type="Gene3D" id="3.40.50.720">
    <property type="entry name" value="NAD(P)-binding Rossmann-like Domain"/>
    <property type="match status" value="1"/>
</dbReference>
<feature type="domain" description="Dihydrodipicolinate reductase C-terminal" evidence="16">
    <location>
        <begin position="114"/>
        <end position="244"/>
    </location>
</feature>
<keyword evidence="4 13" id="KW-0521">NADP</keyword>
<evidence type="ECO:0000256" key="13">
    <source>
        <dbReference type="HAMAP-Rule" id="MF_00102"/>
    </source>
</evidence>
<feature type="binding site" evidence="13">
    <location>
        <begin position="146"/>
        <end position="147"/>
    </location>
    <ligand>
        <name>(S)-2,3,4,5-tetrahydrodipicolinate</name>
        <dbReference type="ChEBI" id="CHEBI:16845"/>
    </ligand>
</feature>
<evidence type="ECO:0000256" key="9">
    <source>
        <dbReference type="ARBA" id="ARBA00037922"/>
    </source>
</evidence>
<dbReference type="InterPro" id="IPR023940">
    <property type="entry name" value="DHDPR_bac"/>
</dbReference>
<comment type="caution">
    <text evidence="13">Lacks conserved residue(s) required for the propagation of feature annotation.</text>
</comment>
<feature type="binding site" evidence="13">
    <location>
        <begin position="106"/>
        <end position="109"/>
    </location>
    <ligand>
        <name>NAD(+)</name>
        <dbReference type="ChEBI" id="CHEBI:57540"/>
    </ligand>
</feature>
<dbReference type="Pfam" id="PF01113">
    <property type="entry name" value="DapB_N"/>
    <property type="match status" value="1"/>
</dbReference>
<evidence type="ECO:0000256" key="5">
    <source>
        <dbReference type="ARBA" id="ARBA00022915"/>
    </source>
</evidence>
<dbReference type="Proteomes" id="UP001500187">
    <property type="component" value="Unassembled WGS sequence"/>
</dbReference>
<feature type="binding site" evidence="13">
    <location>
        <position position="137"/>
    </location>
    <ligand>
        <name>(S)-2,3,4,5-tetrahydrodipicolinate</name>
        <dbReference type="ChEBI" id="CHEBI:16845"/>
    </ligand>
</feature>
<evidence type="ECO:0000313" key="18">
    <source>
        <dbReference type="Proteomes" id="UP001500187"/>
    </source>
</evidence>
<evidence type="ECO:0000313" key="17">
    <source>
        <dbReference type="EMBL" id="GAA4795527.1"/>
    </source>
</evidence>
<feature type="active site" description="Proton donor/acceptor" evidence="13">
    <location>
        <position position="136"/>
    </location>
</feature>
<comment type="function">
    <text evidence="13">Catalyzes the conversion of 4-hydroxy-tetrahydrodipicolinate (HTPA) to tetrahydrodipicolinate.</text>
</comment>
<evidence type="ECO:0000259" key="15">
    <source>
        <dbReference type="Pfam" id="PF01113"/>
    </source>
</evidence>
<feature type="domain" description="Dihydrodipicolinate reductase N-terminal" evidence="15">
    <location>
        <begin position="6"/>
        <end position="109"/>
    </location>
</feature>
<comment type="catalytic activity">
    <reaction evidence="12 13">
        <text>(S)-2,3,4,5-tetrahydrodipicolinate + NAD(+) + H2O = (2S,4S)-4-hydroxy-2,3,4,5-tetrahydrodipicolinate + NADH + H(+)</text>
        <dbReference type="Rhea" id="RHEA:35323"/>
        <dbReference type="ChEBI" id="CHEBI:15377"/>
        <dbReference type="ChEBI" id="CHEBI:15378"/>
        <dbReference type="ChEBI" id="CHEBI:16845"/>
        <dbReference type="ChEBI" id="CHEBI:57540"/>
        <dbReference type="ChEBI" id="CHEBI:57945"/>
        <dbReference type="ChEBI" id="CHEBI:67139"/>
        <dbReference type="EC" id="1.17.1.8"/>
    </reaction>
</comment>
<keyword evidence="7 13" id="KW-0520">NAD</keyword>
<feature type="region of interest" description="Disordered" evidence="14">
    <location>
        <begin position="158"/>
        <end position="181"/>
    </location>
</feature>
<evidence type="ECO:0000256" key="4">
    <source>
        <dbReference type="ARBA" id="ARBA00022857"/>
    </source>
</evidence>
<evidence type="ECO:0000256" key="7">
    <source>
        <dbReference type="ARBA" id="ARBA00023027"/>
    </source>
</evidence>
<keyword evidence="2 13" id="KW-0963">Cytoplasm</keyword>
<keyword evidence="5 13" id="KW-0220">Diaminopimelate biosynthesis</keyword>
<evidence type="ECO:0000256" key="1">
    <source>
        <dbReference type="ARBA" id="ARBA00006642"/>
    </source>
</evidence>
<dbReference type="Gene3D" id="3.30.360.10">
    <property type="entry name" value="Dihydrodipicolinate Reductase, domain 2"/>
    <property type="match status" value="1"/>
</dbReference>
<evidence type="ECO:0000256" key="10">
    <source>
        <dbReference type="ARBA" id="ARBA00038983"/>
    </source>
</evidence>
<dbReference type="InterPro" id="IPR022663">
    <property type="entry name" value="DapB_C"/>
</dbReference>
<comment type="similarity">
    <text evidence="1 13">Belongs to the DapB family.</text>
</comment>
<evidence type="ECO:0000256" key="8">
    <source>
        <dbReference type="ARBA" id="ARBA00023154"/>
    </source>
</evidence>
<gene>
    <name evidence="13 17" type="primary">dapB</name>
    <name evidence="17" type="ORF">GCM10023352_13450</name>
</gene>
<dbReference type="PANTHER" id="PTHR20836:SF0">
    <property type="entry name" value="4-HYDROXY-TETRAHYDRODIPICOLINATE REDUCTASE 1, CHLOROPLASTIC-RELATED"/>
    <property type="match status" value="1"/>
</dbReference>
<dbReference type="Pfam" id="PF05173">
    <property type="entry name" value="DapB_C"/>
    <property type="match status" value="1"/>
</dbReference>
<reference evidence="18" key="1">
    <citation type="journal article" date="2019" name="Int. J. Syst. Evol. Microbiol.">
        <title>The Global Catalogue of Microorganisms (GCM) 10K type strain sequencing project: providing services to taxonomists for standard genome sequencing and annotation.</title>
        <authorList>
            <consortium name="The Broad Institute Genomics Platform"/>
            <consortium name="The Broad Institute Genome Sequencing Center for Infectious Disease"/>
            <person name="Wu L."/>
            <person name="Ma J."/>
        </authorList>
    </citation>
    <scope>NUCLEOTIDE SEQUENCE [LARGE SCALE GENOMIC DNA]</scope>
    <source>
        <strain evidence="18">JCM 18541</strain>
    </source>
</reference>
<dbReference type="RefSeq" id="WP_345445909.1">
    <property type="nucleotide sequence ID" value="NZ_BAABKP010000002.1"/>
</dbReference>
<dbReference type="InterPro" id="IPR000846">
    <property type="entry name" value="DapB_N"/>
</dbReference>
<dbReference type="PANTHER" id="PTHR20836">
    <property type="entry name" value="DIHYDRODIPICOLINATE REDUCTASE"/>
    <property type="match status" value="1"/>
</dbReference>
<keyword evidence="18" id="KW-1185">Reference proteome</keyword>
<dbReference type="InterPro" id="IPR022664">
    <property type="entry name" value="DapB_N_CS"/>
</dbReference>
<dbReference type="NCBIfam" id="TIGR00036">
    <property type="entry name" value="dapB"/>
    <property type="match status" value="1"/>
</dbReference>
<evidence type="ECO:0000256" key="2">
    <source>
        <dbReference type="ARBA" id="ARBA00022490"/>
    </source>
</evidence>
<keyword evidence="6 13" id="KW-0560">Oxidoreductase</keyword>
<comment type="catalytic activity">
    <reaction evidence="11 13">
        <text>(S)-2,3,4,5-tetrahydrodipicolinate + NADP(+) + H2O = (2S,4S)-4-hydroxy-2,3,4,5-tetrahydrodipicolinate + NADPH + H(+)</text>
        <dbReference type="Rhea" id="RHEA:35331"/>
        <dbReference type="ChEBI" id="CHEBI:15377"/>
        <dbReference type="ChEBI" id="CHEBI:15378"/>
        <dbReference type="ChEBI" id="CHEBI:16845"/>
        <dbReference type="ChEBI" id="CHEBI:57783"/>
        <dbReference type="ChEBI" id="CHEBI:58349"/>
        <dbReference type="ChEBI" id="CHEBI:67139"/>
        <dbReference type="EC" id="1.17.1.8"/>
    </reaction>
</comment>
<dbReference type="HAMAP" id="MF_00102">
    <property type="entry name" value="DapB"/>
    <property type="match status" value="1"/>
</dbReference>
<accession>A0ABP9BKV1</accession>
<evidence type="ECO:0000256" key="14">
    <source>
        <dbReference type="SAM" id="MobiDB-lite"/>
    </source>
</evidence>
<sequence length="251" mass="26570">MSKIWKVAVIGAAGRMGSEAVAAVNQADDMELVAALGNGDSLELLVEYSAEVMIDLTVPAVTEQNVRFAVEHDIHAVVGTTGWDQERLSNLETLLKEHPSVGVLIAPNFAIGSILATEFAAKAARFFESVEVIEMHHPNKVDAPSGTAVHTAQKIAESRAVAGVGPSPDATETDPDGSRGAVVDGVNVHAVRLRGLTAHQEILLGDAGQQLVIRHDSFDRTSFMPGVLLGVRQVAENPGLSVGLDRYLNLD</sequence>
<name>A0ABP9BKV1_9MICC</name>
<dbReference type="SUPFAM" id="SSF51735">
    <property type="entry name" value="NAD(P)-binding Rossmann-fold domains"/>
    <property type="match status" value="1"/>
</dbReference>
<dbReference type="SUPFAM" id="SSF55347">
    <property type="entry name" value="Glyceraldehyde-3-phosphate dehydrogenase-like, C-terminal domain"/>
    <property type="match status" value="1"/>
</dbReference>
<dbReference type="PIRSF" id="PIRSF000161">
    <property type="entry name" value="DHPR"/>
    <property type="match status" value="1"/>
</dbReference>
<proteinExistence type="inferred from homology"/>
<evidence type="ECO:0000256" key="11">
    <source>
        <dbReference type="ARBA" id="ARBA00049080"/>
    </source>
</evidence>
<feature type="binding site" evidence="13">
    <location>
        <begin position="11"/>
        <end position="16"/>
    </location>
    <ligand>
        <name>NAD(+)</name>
        <dbReference type="ChEBI" id="CHEBI:57540"/>
    </ligand>
</feature>
<dbReference type="PROSITE" id="PS01298">
    <property type="entry name" value="DAPB"/>
    <property type="match status" value="1"/>
</dbReference>
<comment type="subcellular location">
    <subcellularLocation>
        <location evidence="13">Cytoplasm</location>
    </subcellularLocation>
</comment>
<comment type="subunit">
    <text evidence="13">Homotetramer.</text>
</comment>
<comment type="pathway">
    <text evidence="9 13">Amino-acid biosynthesis; L-lysine biosynthesis via DAP pathway; (S)-tetrahydrodipicolinate from L-aspartate: step 4/4.</text>
</comment>
<feature type="active site" description="Proton donor" evidence="13">
    <location>
        <position position="140"/>
    </location>
</feature>
<evidence type="ECO:0000256" key="12">
    <source>
        <dbReference type="ARBA" id="ARBA00049396"/>
    </source>
</evidence>
<feature type="binding site" evidence="13">
    <location>
        <begin position="79"/>
        <end position="81"/>
    </location>
    <ligand>
        <name>NAD(+)</name>
        <dbReference type="ChEBI" id="CHEBI:57540"/>
    </ligand>
</feature>
<dbReference type="EMBL" id="BAABKP010000002">
    <property type="protein sequence ID" value="GAA4795527.1"/>
    <property type="molecule type" value="Genomic_DNA"/>
</dbReference>
<keyword evidence="3 13" id="KW-0028">Amino-acid biosynthesis</keyword>
<protein>
    <recommendedName>
        <fullName evidence="10 13">4-hydroxy-tetrahydrodipicolinate reductase</fullName>
        <shortName evidence="13">HTPA reductase</shortName>
        <ecNumber evidence="10 13">1.17.1.8</ecNumber>
    </recommendedName>
</protein>
<dbReference type="InterPro" id="IPR036291">
    <property type="entry name" value="NAD(P)-bd_dom_sf"/>
</dbReference>
<organism evidence="17 18">
    <name type="scientific">Rothia endophytica</name>
    <dbReference type="NCBI Taxonomy" id="1324766"/>
    <lineage>
        <taxon>Bacteria</taxon>
        <taxon>Bacillati</taxon>
        <taxon>Actinomycetota</taxon>
        <taxon>Actinomycetes</taxon>
        <taxon>Micrococcales</taxon>
        <taxon>Micrococcaceae</taxon>
        <taxon>Rothia</taxon>
    </lineage>
</organism>
<dbReference type="EC" id="1.17.1.8" evidence="10 13"/>
<comment type="caution">
    <text evidence="17">The sequence shown here is derived from an EMBL/GenBank/DDBJ whole genome shotgun (WGS) entry which is preliminary data.</text>
</comment>
<keyword evidence="8 13" id="KW-0457">Lysine biosynthesis</keyword>
<dbReference type="CDD" id="cd02274">
    <property type="entry name" value="DHDPR_N"/>
    <property type="match status" value="1"/>
</dbReference>
<evidence type="ECO:0000259" key="16">
    <source>
        <dbReference type="Pfam" id="PF05173"/>
    </source>
</evidence>
<comment type="caution">
    <text evidence="13">Was originally thought to be a dihydrodipicolinate reductase (DHDPR), catalyzing the conversion of dihydrodipicolinate to tetrahydrodipicolinate. However, it was shown in E.coli that the substrate of the enzymatic reaction is not dihydrodipicolinate (DHDP) but in fact (2S,4S)-4-hydroxy-2,3,4,5-tetrahydrodipicolinic acid (HTPA), the product released by the DapA-catalyzed reaction.</text>
</comment>